<evidence type="ECO:0000313" key="3">
    <source>
        <dbReference type="EMBL" id="BBH18222.1"/>
    </source>
</evidence>
<dbReference type="AlphaFoldDB" id="A0A3G9IJ71"/>
<proteinExistence type="inferred from homology"/>
<dbReference type="Gene3D" id="3.40.1350.10">
    <property type="match status" value="1"/>
</dbReference>
<name>A0A3G9IJ71_9ACTN</name>
<dbReference type="HAMAP" id="MF_00048">
    <property type="entry name" value="UPF0102"/>
    <property type="match status" value="1"/>
</dbReference>
<evidence type="ECO:0000256" key="2">
    <source>
        <dbReference type="HAMAP-Rule" id="MF_00048"/>
    </source>
</evidence>
<dbReference type="Proteomes" id="UP000271573">
    <property type="component" value="Chromosome"/>
</dbReference>
<dbReference type="Pfam" id="PF02021">
    <property type="entry name" value="UPF0102"/>
    <property type="match status" value="1"/>
</dbReference>
<evidence type="ECO:0000313" key="4">
    <source>
        <dbReference type="Proteomes" id="UP000271573"/>
    </source>
</evidence>
<accession>A0A3G9IJ71</accession>
<evidence type="ECO:0000256" key="1">
    <source>
        <dbReference type="ARBA" id="ARBA00006738"/>
    </source>
</evidence>
<reference evidence="3 4" key="1">
    <citation type="submission" date="2018-11" db="EMBL/GenBank/DDBJ databases">
        <title>Complete genome sequence of Nocardioides baekrokdamisoli strain KCTC 39748.</title>
        <authorList>
            <person name="Kang S.W."/>
            <person name="Lee K.C."/>
            <person name="Kim K.K."/>
            <person name="Kim J.S."/>
            <person name="Kim D.S."/>
            <person name="Ko S.H."/>
            <person name="Yang S.H."/>
            <person name="Shin Y.K."/>
            <person name="Lee J.S."/>
        </authorList>
    </citation>
    <scope>NUCLEOTIDE SEQUENCE [LARGE SCALE GENOMIC DNA]</scope>
    <source>
        <strain evidence="3 4">KCTC 39748</strain>
    </source>
</reference>
<dbReference type="NCBIfam" id="NF009150">
    <property type="entry name" value="PRK12497.1-3"/>
    <property type="match status" value="1"/>
</dbReference>
<dbReference type="OrthoDB" id="9794876at2"/>
<dbReference type="RefSeq" id="WP_125569559.1">
    <property type="nucleotide sequence ID" value="NZ_AP019307.1"/>
</dbReference>
<dbReference type="InterPro" id="IPR011335">
    <property type="entry name" value="Restrct_endonuc-II-like"/>
</dbReference>
<organism evidence="3 4">
    <name type="scientific">Nocardioides baekrokdamisoli</name>
    <dbReference type="NCBI Taxonomy" id="1804624"/>
    <lineage>
        <taxon>Bacteria</taxon>
        <taxon>Bacillati</taxon>
        <taxon>Actinomycetota</taxon>
        <taxon>Actinomycetes</taxon>
        <taxon>Propionibacteriales</taxon>
        <taxon>Nocardioidaceae</taxon>
        <taxon>Nocardioides</taxon>
    </lineage>
</organism>
<dbReference type="KEGG" id="nbe:Back2_25090"/>
<protein>
    <recommendedName>
        <fullName evidence="2">UPF0102 protein Back2_25090</fullName>
    </recommendedName>
</protein>
<keyword evidence="4" id="KW-1185">Reference proteome</keyword>
<comment type="similarity">
    <text evidence="1 2">Belongs to the UPF0102 family.</text>
</comment>
<dbReference type="EMBL" id="AP019307">
    <property type="protein sequence ID" value="BBH18222.1"/>
    <property type="molecule type" value="Genomic_DNA"/>
</dbReference>
<dbReference type="InterPro" id="IPR011856">
    <property type="entry name" value="tRNA_endonuc-like_dom_sf"/>
</dbReference>
<dbReference type="PANTHER" id="PTHR34039:SF1">
    <property type="entry name" value="UPF0102 PROTEIN YRAN"/>
    <property type="match status" value="1"/>
</dbReference>
<gene>
    <name evidence="3" type="ORF">Back2_25090</name>
</gene>
<dbReference type="InterPro" id="IPR003509">
    <property type="entry name" value="UPF0102_YraN-like"/>
</dbReference>
<dbReference type="GO" id="GO:0003676">
    <property type="term" value="F:nucleic acid binding"/>
    <property type="evidence" value="ECO:0007669"/>
    <property type="project" value="InterPro"/>
</dbReference>
<dbReference type="CDD" id="cd20736">
    <property type="entry name" value="PoNe_Nuclease"/>
    <property type="match status" value="1"/>
</dbReference>
<dbReference type="NCBIfam" id="NF009154">
    <property type="entry name" value="PRK12497.3-3"/>
    <property type="match status" value="1"/>
</dbReference>
<sequence length="121" mass="13216">MVGLRNQAVGAYGERVAARYLADLGMSVLERNWRCSEGELDLVMRDGDVLVACEVKTRSTETYGSPHEAVAADKLDRLQRLAVRWAAERLGNPPPAIRIDLVAVLARGHGAAQVEHVRGLL</sequence>
<dbReference type="SUPFAM" id="SSF52980">
    <property type="entry name" value="Restriction endonuclease-like"/>
    <property type="match status" value="1"/>
</dbReference>
<dbReference type="PANTHER" id="PTHR34039">
    <property type="entry name" value="UPF0102 PROTEIN YRAN"/>
    <property type="match status" value="1"/>
</dbReference>